<dbReference type="Pfam" id="PF08713">
    <property type="entry name" value="DNA_alkylation"/>
    <property type="match status" value="1"/>
</dbReference>
<dbReference type="Gene3D" id="1.25.40.290">
    <property type="entry name" value="ARM repeat domains"/>
    <property type="match status" value="1"/>
</dbReference>
<dbReference type="InterPro" id="IPR016024">
    <property type="entry name" value="ARM-type_fold"/>
</dbReference>
<organism evidence="1">
    <name type="scientific">hydrothermal vent metagenome</name>
    <dbReference type="NCBI Taxonomy" id="652676"/>
    <lineage>
        <taxon>unclassified sequences</taxon>
        <taxon>metagenomes</taxon>
        <taxon>ecological metagenomes</taxon>
    </lineage>
</organism>
<reference evidence="1" key="1">
    <citation type="submission" date="2018-06" db="EMBL/GenBank/DDBJ databases">
        <authorList>
            <person name="Zhirakovskaya E."/>
        </authorList>
    </citation>
    <scope>NUCLEOTIDE SEQUENCE</scope>
</reference>
<evidence type="ECO:0000313" key="1">
    <source>
        <dbReference type="EMBL" id="VAW88087.1"/>
    </source>
</evidence>
<evidence type="ECO:0008006" key="2">
    <source>
        <dbReference type="Google" id="ProtNLM"/>
    </source>
</evidence>
<gene>
    <name evidence="1" type="ORF">MNBD_GAMMA17-232</name>
</gene>
<sequence length="389" mass="44283">MSKTEVKTPVLMRDGISKVSVHALALRLKSNWKPFNIGKFEQLVLPALPALGLSERIQLVRRALKEVLPDDFRKAVPIMVDSLGPEIPENGLENIDLAGPNGFIVISQTAYVARYGLGHFDLSMKAFYEMTRRFSAEGSIRYFILQHEQQTLKQLDAWVHDDNFHVRRLVSECTRPRLPWMIRLPKYVDNPAPVLKLLNKLKDDPSLYVRRSVANNLNDIAKDNPALVTATLLRWNKKPASKEMAWLTRHALRTLVKQGNPEALTLLGYPQTIKLSVEQFKAGPKRLVLGNELQLKIKLVSSEKKPVPLMIDFVLHHMKANGKLRPKVFKLAKKMIAPGEVLTIEKRHPMRPITTRKYYSGRHEVELQVNGKIVASDSFNLQVLYTQSV</sequence>
<dbReference type="EMBL" id="UOFQ01000089">
    <property type="protein sequence ID" value="VAW88087.1"/>
    <property type="molecule type" value="Genomic_DNA"/>
</dbReference>
<name>A0A3B0ZL86_9ZZZZ</name>
<proteinExistence type="predicted"/>
<dbReference type="InterPro" id="IPR014825">
    <property type="entry name" value="DNA_alkylation"/>
</dbReference>
<dbReference type="AlphaFoldDB" id="A0A3B0ZL86"/>
<accession>A0A3B0ZL86</accession>
<dbReference type="SUPFAM" id="SSF48371">
    <property type="entry name" value="ARM repeat"/>
    <property type="match status" value="1"/>
</dbReference>
<protein>
    <recommendedName>
        <fullName evidence="2">DNA alkylation repair enzyme</fullName>
    </recommendedName>
</protein>